<reference evidence="2 3" key="1">
    <citation type="submission" date="2014-09" db="EMBL/GenBank/DDBJ databases">
        <title>Genome sequences of Lysobacter dokdonensis DS-58.</title>
        <authorList>
            <person name="Kim J.F."/>
            <person name="Kwak M.-J."/>
        </authorList>
    </citation>
    <scope>NUCLEOTIDE SEQUENCE [LARGE SCALE GENOMIC DNA]</scope>
    <source>
        <strain evidence="2 3">DS-58</strain>
    </source>
</reference>
<organism evidence="2 3">
    <name type="scientific">Lysobacter dokdonensis DS-58</name>
    <dbReference type="NCBI Taxonomy" id="1300345"/>
    <lineage>
        <taxon>Bacteria</taxon>
        <taxon>Pseudomonadati</taxon>
        <taxon>Pseudomonadota</taxon>
        <taxon>Gammaproteobacteria</taxon>
        <taxon>Lysobacterales</taxon>
        <taxon>Lysobacteraceae</taxon>
        <taxon>Noviluteimonas</taxon>
    </lineage>
</organism>
<dbReference type="Pfam" id="PF00107">
    <property type="entry name" value="ADH_zinc_N"/>
    <property type="match status" value="1"/>
</dbReference>
<evidence type="ECO:0000259" key="1">
    <source>
        <dbReference type="SMART" id="SM00829"/>
    </source>
</evidence>
<feature type="domain" description="Enoyl reductase (ER)" evidence="1">
    <location>
        <begin position="12"/>
        <end position="331"/>
    </location>
</feature>
<dbReference type="PANTHER" id="PTHR45033:SF2">
    <property type="entry name" value="ZINC-TYPE ALCOHOL DEHYDROGENASE-LIKE PROTEIN C1773.06C"/>
    <property type="match status" value="1"/>
</dbReference>
<keyword evidence="3" id="KW-1185">Reference proteome</keyword>
<dbReference type="RefSeq" id="WP_036165236.1">
    <property type="nucleotide sequence ID" value="NZ_JRKJ01000002.1"/>
</dbReference>
<protein>
    <submittedName>
        <fullName evidence="2">Alcohol dehydrogenase</fullName>
    </submittedName>
</protein>
<dbReference type="eggNOG" id="COG0604">
    <property type="taxonomic scope" value="Bacteria"/>
</dbReference>
<dbReference type="CDD" id="cd08276">
    <property type="entry name" value="MDR7"/>
    <property type="match status" value="1"/>
</dbReference>
<dbReference type="InterPro" id="IPR013154">
    <property type="entry name" value="ADH-like_N"/>
</dbReference>
<gene>
    <name evidence="2" type="ORF">LF41_1186</name>
</gene>
<dbReference type="Pfam" id="PF08240">
    <property type="entry name" value="ADH_N"/>
    <property type="match status" value="1"/>
</dbReference>
<dbReference type="PATRIC" id="fig|1300345.3.peg.487"/>
<name>A0A0A2WLI4_9GAMM</name>
<accession>A0A0A2WLI4</accession>
<dbReference type="InterPro" id="IPR020843">
    <property type="entry name" value="ER"/>
</dbReference>
<dbReference type="PANTHER" id="PTHR45033">
    <property type="match status" value="1"/>
</dbReference>
<dbReference type="Gene3D" id="3.90.180.10">
    <property type="entry name" value="Medium-chain alcohol dehydrogenases, catalytic domain"/>
    <property type="match status" value="1"/>
</dbReference>
<proteinExistence type="predicted"/>
<dbReference type="Proteomes" id="UP000030518">
    <property type="component" value="Unassembled WGS sequence"/>
</dbReference>
<dbReference type="AlphaFoldDB" id="A0A0A2WLI4"/>
<dbReference type="GO" id="GO:0016491">
    <property type="term" value="F:oxidoreductase activity"/>
    <property type="evidence" value="ECO:0007669"/>
    <property type="project" value="InterPro"/>
</dbReference>
<dbReference type="InterPro" id="IPR011032">
    <property type="entry name" value="GroES-like_sf"/>
</dbReference>
<dbReference type="Gene3D" id="3.40.50.720">
    <property type="entry name" value="NAD(P)-binding Rossmann-like Domain"/>
    <property type="match status" value="1"/>
</dbReference>
<dbReference type="InterPro" id="IPR013149">
    <property type="entry name" value="ADH-like_C"/>
</dbReference>
<comment type="caution">
    <text evidence="2">The sequence shown here is derived from an EMBL/GenBank/DDBJ whole genome shotgun (WGS) entry which is preliminary data.</text>
</comment>
<evidence type="ECO:0000313" key="2">
    <source>
        <dbReference type="EMBL" id="KGQ20648.1"/>
    </source>
</evidence>
<dbReference type="SMART" id="SM00829">
    <property type="entry name" value="PKS_ER"/>
    <property type="match status" value="1"/>
</dbReference>
<dbReference type="InterPro" id="IPR036291">
    <property type="entry name" value="NAD(P)-bd_dom_sf"/>
</dbReference>
<dbReference type="SUPFAM" id="SSF51735">
    <property type="entry name" value="NAD(P)-binding Rossmann-fold domains"/>
    <property type="match status" value="1"/>
</dbReference>
<sequence length="336" mass="34954">MNNVYRIRRGEGVASLHLDHVQDLPLLPDEVRIRMHAVSLNFRDLLVAKGQMGAGDVRIPASDGAGEVVEIGSAVTRFAKGDRVVPTFFPEWLAGAPDDAALSKSLGGNVDGVLAERFVAKESALVRAPESLTWAEASTFACAGVTAWHALFGIGSLREGDHVLIQGTGGVSTWALQLAVAAGLRPTVLSSSDEKLQRAKALGAAHGINYANEPAWDARVQDLTGGAHRVLDVGGAGTIARSIASTRAGGTVVTIGGVSGGFALSIDPFALVGPRSVTGVVVGSRAMTEALVAFIDEHRVKPAIDRVVPFREAASAYARLESGQPFGKVVVAISDP</sequence>
<dbReference type="InterPro" id="IPR052711">
    <property type="entry name" value="Zinc_ADH-like"/>
</dbReference>
<dbReference type="SUPFAM" id="SSF50129">
    <property type="entry name" value="GroES-like"/>
    <property type="match status" value="1"/>
</dbReference>
<dbReference type="EMBL" id="JRKJ01000002">
    <property type="protein sequence ID" value="KGQ20648.1"/>
    <property type="molecule type" value="Genomic_DNA"/>
</dbReference>
<evidence type="ECO:0000313" key="3">
    <source>
        <dbReference type="Proteomes" id="UP000030518"/>
    </source>
</evidence>
<dbReference type="OrthoDB" id="9780520at2"/>
<dbReference type="STRING" id="1300345.LF41_1186"/>